<organism evidence="10 11">
    <name type="scientific">Candidatus Tenderia electrophaga</name>
    <dbReference type="NCBI Taxonomy" id="1748243"/>
    <lineage>
        <taxon>Bacteria</taxon>
        <taxon>Pseudomonadati</taxon>
        <taxon>Pseudomonadota</taxon>
        <taxon>Gammaproteobacteria</taxon>
        <taxon>Candidatus Tenderiales</taxon>
        <taxon>Candidatus Tenderiaceae</taxon>
        <taxon>Candidatus Tenderia</taxon>
    </lineage>
</organism>
<evidence type="ECO:0000256" key="7">
    <source>
        <dbReference type="ARBA" id="ARBA00038032"/>
    </source>
</evidence>
<gene>
    <name evidence="10" type="ORF">Tel_11330</name>
</gene>
<comment type="similarity">
    <text evidence="7 8">Belongs to the drug/metabolite transporter (DMT) superfamily. Small multidrug resistance (SMR) (TC 2.A.7.1) family.</text>
</comment>
<feature type="transmembrane region" description="Helical" evidence="9">
    <location>
        <begin position="67"/>
        <end position="87"/>
    </location>
</feature>
<keyword evidence="4 8" id="KW-0812">Transmembrane</keyword>
<comment type="subcellular location">
    <subcellularLocation>
        <location evidence="1 8">Cell membrane</location>
        <topology evidence="1 8">Multi-pass membrane protein</topology>
    </subcellularLocation>
</comment>
<accession>A0A0S2TEV6</accession>
<dbReference type="Gene3D" id="1.10.3730.20">
    <property type="match status" value="1"/>
</dbReference>
<dbReference type="PANTHER" id="PTHR30561:SF1">
    <property type="entry name" value="MULTIDRUG TRANSPORTER EMRE"/>
    <property type="match status" value="1"/>
</dbReference>
<reference evidence="10" key="1">
    <citation type="submission" date="2015-10" db="EMBL/GenBank/DDBJ databases">
        <title>Description of Candidatus Tenderia electrophaga gen. nov, sp. nov., an Uncultivated Electroautotroph from a Biocathode Enrichment.</title>
        <authorList>
            <person name="Eddie B.J."/>
            <person name="Malanoski A.P."/>
            <person name="Wang Z."/>
            <person name="Hall R.J."/>
            <person name="Oh S.D."/>
            <person name="Heiner C."/>
            <person name="Lin B."/>
            <person name="Strycharz-Glaven S.M."/>
        </authorList>
    </citation>
    <scope>NUCLEOTIDE SEQUENCE [LARGE SCALE GENOMIC DNA]</scope>
    <source>
        <strain evidence="10">NRL1</strain>
    </source>
</reference>
<dbReference type="GO" id="GO:1990961">
    <property type="term" value="P:xenobiotic detoxification by transmembrane export across the plasma membrane"/>
    <property type="evidence" value="ECO:0007669"/>
    <property type="project" value="UniProtKB-ARBA"/>
</dbReference>
<dbReference type="Proteomes" id="UP000055136">
    <property type="component" value="Chromosome"/>
</dbReference>
<evidence type="ECO:0000256" key="3">
    <source>
        <dbReference type="ARBA" id="ARBA00022475"/>
    </source>
</evidence>
<dbReference type="InterPro" id="IPR037185">
    <property type="entry name" value="EmrE-like"/>
</dbReference>
<evidence type="ECO:0000256" key="8">
    <source>
        <dbReference type="RuleBase" id="RU003942"/>
    </source>
</evidence>
<keyword evidence="5 9" id="KW-1133">Transmembrane helix</keyword>
<keyword evidence="2" id="KW-0813">Transport</keyword>
<dbReference type="SUPFAM" id="SSF103481">
    <property type="entry name" value="Multidrug resistance efflux transporter EmrE"/>
    <property type="match status" value="1"/>
</dbReference>
<dbReference type="Pfam" id="PF00893">
    <property type="entry name" value="Multi_Drug_Res"/>
    <property type="match status" value="1"/>
</dbReference>
<dbReference type="PANTHER" id="PTHR30561">
    <property type="entry name" value="SMR FAMILY PROTON-DEPENDENT DRUG EFFLUX TRANSPORTER SUGE"/>
    <property type="match status" value="1"/>
</dbReference>
<evidence type="ECO:0000313" key="10">
    <source>
        <dbReference type="EMBL" id="ALP53680.1"/>
    </source>
</evidence>
<dbReference type="GO" id="GO:0005886">
    <property type="term" value="C:plasma membrane"/>
    <property type="evidence" value="ECO:0007669"/>
    <property type="project" value="UniProtKB-SubCell"/>
</dbReference>
<proteinExistence type="inferred from homology"/>
<evidence type="ECO:0000256" key="9">
    <source>
        <dbReference type="SAM" id="Phobius"/>
    </source>
</evidence>
<feature type="transmembrane region" description="Helical" evidence="9">
    <location>
        <begin position="12"/>
        <end position="31"/>
    </location>
</feature>
<keyword evidence="6 9" id="KW-0472">Membrane</keyword>
<evidence type="ECO:0000256" key="4">
    <source>
        <dbReference type="ARBA" id="ARBA00022692"/>
    </source>
</evidence>
<feature type="transmembrane region" description="Helical" evidence="9">
    <location>
        <begin position="93"/>
        <end position="111"/>
    </location>
</feature>
<dbReference type="KEGG" id="tee:Tel_11330"/>
<dbReference type="STRING" id="1748243.Tel_11330"/>
<name>A0A0S2TEV6_9GAMM</name>
<evidence type="ECO:0000256" key="5">
    <source>
        <dbReference type="ARBA" id="ARBA00022989"/>
    </source>
</evidence>
<keyword evidence="3" id="KW-1003">Cell membrane</keyword>
<dbReference type="FunFam" id="1.10.3730.20:FF:000001">
    <property type="entry name" value="Quaternary ammonium compound resistance transporter SugE"/>
    <property type="match status" value="1"/>
</dbReference>
<sequence length="119" mass="12072">MDSTESTSSTAWLLLGLAVCLEIAGVLGLRFSAGFTLLLPTVLALLAFTLALYLVSHVMKTLPVSVAYPVWAGGGTAGVALLGVLVLGEAISAIKIVGVLLVIGGVILVNMTSDKKSGC</sequence>
<protein>
    <submittedName>
        <fullName evidence="10">Transporter</fullName>
    </submittedName>
</protein>
<dbReference type="GO" id="GO:0022857">
    <property type="term" value="F:transmembrane transporter activity"/>
    <property type="evidence" value="ECO:0007669"/>
    <property type="project" value="InterPro"/>
</dbReference>
<dbReference type="EMBL" id="CP013099">
    <property type="protein sequence ID" value="ALP53680.1"/>
    <property type="molecule type" value="Genomic_DNA"/>
</dbReference>
<dbReference type="InterPro" id="IPR000390">
    <property type="entry name" value="Small_drug/metabolite_transptr"/>
</dbReference>
<evidence type="ECO:0000313" key="11">
    <source>
        <dbReference type="Proteomes" id="UP000055136"/>
    </source>
</evidence>
<feature type="transmembrane region" description="Helical" evidence="9">
    <location>
        <begin position="37"/>
        <end position="55"/>
    </location>
</feature>
<evidence type="ECO:0000256" key="1">
    <source>
        <dbReference type="ARBA" id="ARBA00004651"/>
    </source>
</evidence>
<keyword evidence="11" id="KW-1185">Reference proteome</keyword>
<dbReference type="AlphaFoldDB" id="A0A0S2TEV6"/>
<dbReference type="InterPro" id="IPR045324">
    <property type="entry name" value="Small_multidrug_res"/>
</dbReference>
<evidence type="ECO:0000256" key="2">
    <source>
        <dbReference type="ARBA" id="ARBA00022448"/>
    </source>
</evidence>
<evidence type="ECO:0000256" key="6">
    <source>
        <dbReference type="ARBA" id="ARBA00023136"/>
    </source>
</evidence>